<evidence type="ECO:0000256" key="4">
    <source>
        <dbReference type="ARBA" id="ARBA00022630"/>
    </source>
</evidence>
<dbReference type="GO" id="GO:0050660">
    <property type="term" value="F:flavin adenine dinucleotide binding"/>
    <property type="evidence" value="ECO:0007669"/>
    <property type="project" value="UniProtKB-UniRule"/>
</dbReference>
<dbReference type="GO" id="GO:0005829">
    <property type="term" value="C:cytosol"/>
    <property type="evidence" value="ECO:0007669"/>
    <property type="project" value="TreeGrafter"/>
</dbReference>
<dbReference type="Gene3D" id="3.50.50.60">
    <property type="entry name" value="FAD/NAD(P)-binding domain"/>
    <property type="match status" value="2"/>
</dbReference>
<dbReference type="PANTHER" id="PTHR11806:SF2">
    <property type="entry name" value="METHYLENETETRAHYDROFOLATE--TRNA-(URACIL-5-)-METHYLTRANSFERASE TRMFO"/>
    <property type="match status" value="1"/>
</dbReference>
<evidence type="ECO:0000313" key="12">
    <source>
        <dbReference type="EMBL" id="VYS80867.1"/>
    </source>
</evidence>
<evidence type="ECO:0000256" key="7">
    <source>
        <dbReference type="ARBA" id="ARBA00022827"/>
    </source>
</evidence>
<dbReference type="InterPro" id="IPR036188">
    <property type="entry name" value="FAD/NAD-bd_sf"/>
</dbReference>
<dbReference type="GO" id="GO:0002098">
    <property type="term" value="P:tRNA wobble uridine modification"/>
    <property type="evidence" value="ECO:0007669"/>
    <property type="project" value="TreeGrafter"/>
</dbReference>
<keyword evidence="5 10" id="KW-0808">Transferase</keyword>
<dbReference type="PANTHER" id="PTHR11806">
    <property type="entry name" value="GLUCOSE INHIBITED DIVISION PROTEIN A"/>
    <property type="match status" value="1"/>
</dbReference>
<comment type="function">
    <text evidence="10">Catalyzes the folate-dependent formation of 5-methyl-uridine at position 54 (M-5-U54) in all tRNAs.</text>
</comment>
<dbReference type="GO" id="GO:0030488">
    <property type="term" value="P:tRNA methylation"/>
    <property type="evidence" value="ECO:0007669"/>
    <property type="project" value="TreeGrafter"/>
</dbReference>
<dbReference type="InterPro" id="IPR004417">
    <property type="entry name" value="TrmFO"/>
</dbReference>
<evidence type="ECO:0000259" key="11">
    <source>
        <dbReference type="Pfam" id="PF01134"/>
    </source>
</evidence>
<evidence type="ECO:0000256" key="8">
    <source>
        <dbReference type="ARBA" id="ARBA00022857"/>
    </source>
</evidence>
<feature type="domain" description="MnmG N-terminal" evidence="11">
    <location>
        <begin position="5"/>
        <end position="367"/>
    </location>
</feature>
<dbReference type="InterPro" id="IPR002218">
    <property type="entry name" value="MnmG-rel"/>
</dbReference>
<comment type="similarity">
    <text evidence="10">Belongs to the MnmG family. TrmFO subfamily.</text>
</comment>
<gene>
    <name evidence="10 12" type="primary">trmFO</name>
    <name evidence="12" type="ORF">AULFYP135_00453</name>
</gene>
<keyword evidence="6 10" id="KW-0819">tRNA processing</keyword>
<evidence type="ECO:0000256" key="1">
    <source>
        <dbReference type="ARBA" id="ARBA00001974"/>
    </source>
</evidence>
<keyword evidence="9 10" id="KW-0520">NAD</keyword>
<evidence type="ECO:0000256" key="2">
    <source>
        <dbReference type="ARBA" id="ARBA00022490"/>
    </source>
</evidence>
<protein>
    <recommendedName>
        <fullName evidence="10">Methylenetetrahydrofolate--tRNA-(uracil-5-)-methyltransferase TrmFO</fullName>
        <ecNumber evidence="10">2.1.1.74</ecNumber>
    </recommendedName>
    <alternativeName>
        <fullName evidence="10">Folate-dependent tRNA (uracil-5-)-methyltransferase</fullName>
    </alternativeName>
    <alternativeName>
        <fullName evidence="10">Folate-dependent tRNA(M-5-U54)-methyltransferase</fullName>
    </alternativeName>
</protein>
<comment type="catalytic activity">
    <reaction evidence="10">
        <text>uridine(54) in tRNA + (6R)-5,10-methylene-5,6,7,8-tetrahydrofolate + NADPH + H(+) = 5-methyluridine(54) in tRNA + (6S)-5,6,7,8-tetrahydrofolate + NADP(+)</text>
        <dbReference type="Rhea" id="RHEA:62372"/>
        <dbReference type="Rhea" id="RHEA-COMP:10167"/>
        <dbReference type="Rhea" id="RHEA-COMP:10193"/>
        <dbReference type="ChEBI" id="CHEBI:15378"/>
        <dbReference type="ChEBI" id="CHEBI:15636"/>
        <dbReference type="ChEBI" id="CHEBI:57453"/>
        <dbReference type="ChEBI" id="CHEBI:57783"/>
        <dbReference type="ChEBI" id="CHEBI:58349"/>
        <dbReference type="ChEBI" id="CHEBI:65315"/>
        <dbReference type="ChEBI" id="CHEBI:74447"/>
        <dbReference type="EC" id="2.1.1.74"/>
    </reaction>
</comment>
<dbReference type="GO" id="GO:0047151">
    <property type="term" value="F:tRNA (uracil(54)-C5)-methyltransferase activity, 5,10-methylenetetrahydrofolate-dependent"/>
    <property type="evidence" value="ECO:0007669"/>
    <property type="project" value="UniProtKB-UniRule"/>
</dbReference>
<dbReference type="NCBIfam" id="NF003739">
    <property type="entry name" value="PRK05335.1"/>
    <property type="match status" value="1"/>
</dbReference>
<organism evidence="12">
    <name type="scientific">uncultured Anaerotruncus sp</name>
    <dbReference type="NCBI Taxonomy" id="905011"/>
    <lineage>
        <taxon>Bacteria</taxon>
        <taxon>Bacillati</taxon>
        <taxon>Bacillota</taxon>
        <taxon>Clostridia</taxon>
        <taxon>Eubacteriales</taxon>
        <taxon>Oscillospiraceae</taxon>
        <taxon>Anaerotruncus</taxon>
        <taxon>environmental samples</taxon>
    </lineage>
</organism>
<keyword evidence="4 10" id="KW-0285">Flavoprotein</keyword>
<comment type="subcellular location">
    <subcellularLocation>
        <location evidence="10">Cytoplasm</location>
    </subcellularLocation>
</comment>
<evidence type="ECO:0000256" key="9">
    <source>
        <dbReference type="ARBA" id="ARBA00023027"/>
    </source>
</evidence>
<evidence type="ECO:0000256" key="6">
    <source>
        <dbReference type="ARBA" id="ARBA00022694"/>
    </source>
</evidence>
<dbReference type="NCBIfam" id="TIGR00137">
    <property type="entry name" value="gid_trmFO"/>
    <property type="match status" value="1"/>
</dbReference>
<proteinExistence type="inferred from homology"/>
<keyword evidence="8 10" id="KW-0521">NADP</keyword>
<comment type="catalytic activity">
    <reaction evidence="10">
        <text>uridine(54) in tRNA + (6R)-5,10-methylene-5,6,7,8-tetrahydrofolate + NADH + H(+) = 5-methyluridine(54) in tRNA + (6S)-5,6,7,8-tetrahydrofolate + NAD(+)</text>
        <dbReference type="Rhea" id="RHEA:16873"/>
        <dbReference type="Rhea" id="RHEA-COMP:10167"/>
        <dbReference type="Rhea" id="RHEA-COMP:10193"/>
        <dbReference type="ChEBI" id="CHEBI:15378"/>
        <dbReference type="ChEBI" id="CHEBI:15636"/>
        <dbReference type="ChEBI" id="CHEBI:57453"/>
        <dbReference type="ChEBI" id="CHEBI:57540"/>
        <dbReference type="ChEBI" id="CHEBI:57945"/>
        <dbReference type="ChEBI" id="CHEBI:65315"/>
        <dbReference type="ChEBI" id="CHEBI:74447"/>
        <dbReference type="EC" id="2.1.1.74"/>
    </reaction>
</comment>
<dbReference type="EMBL" id="CACRSL010000003">
    <property type="protein sequence ID" value="VYS80867.1"/>
    <property type="molecule type" value="Genomic_DNA"/>
</dbReference>
<dbReference type="AlphaFoldDB" id="A0A6N2RIR4"/>
<dbReference type="EC" id="2.1.1.74" evidence="10"/>
<dbReference type="SUPFAM" id="SSF51905">
    <property type="entry name" value="FAD/NAD(P)-binding domain"/>
    <property type="match status" value="1"/>
</dbReference>
<evidence type="ECO:0000256" key="5">
    <source>
        <dbReference type="ARBA" id="ARBA00022679"/>
    </source>
</evidence>
<accession>A0A6N2RIR4</accession>
<dbReference type="Pfam" id="PF01134">
    <property type="entry name" value="GIDA"/>
    <property type="match status" value="1"/>
</dbReference>
<evidence type="ECO:0000256" key="3">
    <source>
        <dbReference type="ARBA" id="ARBA00022603"/>
    </source>
</evidence>
<dbReference type="InterPro" id="IPR040131">
    <property type="entry name" value="MnmG_N"/>
</dbReference>
<dbReference type="HAMAP" id="MF_01037">
    <property type="entry name" value="TrmFO"/>
    <property type="match status" value="1"/>
</dbReference>
<comment type="cofactor">
    <cofactor evidence="1 10">
        <name>FAD</name>
        <dbReference type="ChEBI" id="CHEBI:57692"/>
    </cofactor>
</comment>
<name>A0A6N2RIR4_9FIRM</name>
<keyword evidence="3 10" id="KW-0489">Methyltransferase</keyword>
<keyword evidence="7 10" id="KW-0274">FAD</keyword>
<keyword evidence="2 10" id="KW-0963">Cytoplasm</keyword>
<sequence length="444" mass="48784">MIRAAVVGAGLAGCEAAWALAQRGIGVDLFEMKPQRYSPAHKYPGFAELVCSNSLKASRLGSAAGLLKEEMRMLSSLTMACAEETSVSAGGALAVDREKFSDLVTQHIKSHPNITVHVGEVTAIPEGPAVIATGPLTDGALAQAIRELCGSDTLSFFDAAAPIVSFDSIDQERVFFAARYGRGEDDYINCPFNKEEYEAFYDALIHAESAPLKEFDKRDFTVYEGCMPVEVMAKRGPDTLRFGPMKPVGLTDPRTGRRPWAVVQLRRENAEGTMFNLVGFQTNLKFPEQKRVFSMIPGLENASFLRYGVMHRNSFLDSPRLLTPTFRFRGREDLYFAGQLTGVEGYTESAASGILAGQNLARQLLGQAPLVLPRDTMLGALCAYISDPNVKEFQPMGANMGILPPWPDRIRDKSQRYMLVAQRAVDSLRAYLQEETPLYGKGDN</sequence>
<reference evidence="12" key="1">
    <citation type="submission" date="2019-11" db="EMBL/GenBank/DDBJ databases">
        <authorList>
            <person name="Feng L."/>
        </authorList>
    </citation>
    <scope>NUCLEOTIDE SEQUENCE</scope>
    <source>
        <strain evidence="12">AundefinedLFYP135</strain>
    </source>
</reference>
<evidence type="ECO:0000256" key="10">
    <source>
        <dbReference type="HAMAP-Rule" id="MF_01037"/>
    </source>
</evidence>
<feature type="binding site" evidence="10">
    <location>
        <begin position="8"/>
        <end position="13"/>
    </location>
    <ligand>
        <name>FAD</name>
        <dbReference type="ChEBI" id="CHEBI:57692"/>
    </ligand>
</feature>